<dbReference type="AlphaFoldDB" id="A0A1J0KVG6"/>
<reference evidence="2" key="1">
    <citation type="submission" date="2014-10" db="EMBL/GenBank/DDBJ databases">
        <authorList>
            <person name="Kuske C.R."/>
            <person name="Challacombe J.F."/>
            <person name="Daligault H.E."/>
            <person name="Davenport K.W."/>
            <person name="Johnson S.L."/>
            <person name="Siddaramappa S."/>
            <person name="Petersen J.M."/>
        </authorList>
    </citation>
    <scope>NUCLEOTIDE SEQUENCE [LARGE SCALE GENOMIC DNA]</scope>
    <source>
        <strain evidence="2">CA97-1460</strain>
    </source>
</reference>
<dbReference type="KEGG" id="frc:KX01_923"/>
<evidence type="ECO:0000313" key="2">
    <source>
        <dbReference type="Proteomes" id="UP000182521"/>
    </source>
</evidence>
<proteinExistence type="predicted"/>
<dbReference type="Proteomes" id="UP000182521">
    <property type="component" value="Chromosome"/>
</dbReference>
<gene>
    <name evidence="1" type="ORF">KX01_923</name>
</gene>
<dbReference type="STRING" id="1542390.KX01_923"/>
<accession>A0A1J0KVG6</accession>
<evidence type="ECO:0000313" key="1">
    <source>
        <dbReference type="EMBL" id="APC97666.1"/>
    </source>
</evidence>
<keyword evidence="2" id="KW-1185">Reference proteome</keyword>
<sequence>MYTLESRLEKYKTKYQDKPKEKIEVSNIEELPIKRNNKIAAVNSMQQPQKPFSIDDYLQDLNLAGGNKSNGTKAWIKYLLRYKTRDKQESILRQYKEIYLEAYNQTLLDHQKANAGEFKANCWLRELMAGE</sequence>
<name>A0A1J0KVG6_9GAMM</name>
<dbReference type="OrthoDB" id="9970160at2"/>
<organism evidence="1 2">
    <name type="scientific">Francisella frigiditurris</name>
    <dbReference type="NCBI Taxonomy" id="1542390"/>
    <lineage>
        <taxon>Bacteria</taxon>
        <taxon>Pseudomonadati</taxon>
        <taxon>Pseudomonadota</taxon>
        <taxon>Gammaproteobacteria</taxon>
        <taxon>Thiotrichales</taxon>
        <taxon>Francisellaceae</taxon>
        <taxon>Francisella</taxon>
    </lineage>
</organism>
<protein>
    <submittedName>
        <fullName evidence="1">Uncharacterized protein</fullName>
    </submittedName>
</protein>
<dbReference type="RefSeq" id="WP_071663855.1">
    <property type="nucleotide sequence ID" value="NZ_CP009654.1"/>
</dbReference>
<dbReference type="EMBL" id="CP009654">
    <property type="protein sequence ID" value="APC97666.1"/>
    <property type="molecule type" value="Genomic_DNA"/>
</dbReference>